<name>A0A8K0CNC6_IGNLU</name>
<evidence type="ECO:0000313" key="2">
    <source>
        <dbReference type="EMBL" id="KAF2887613.1"/>
    </source>
</evidence>
<gene>
    <name evidence="2" type="ORF">ILUMI_18560</name>
</gene>
<proteinExistence type="predicted"/>
<organism evidence="2 3">
    <name type="scientific">Ignelater luminosus</name>
    <name type="common">Cucubano</name>
    <name type="synonym">Pyrophorus luminosus</name>
    <dbReference type="NCBI Taxonomy" id="2038154"/>
    <lineage>
        <taxon>Eukaryota</taxon>
        <taxon>Metazoa</taxon>
        <taxon>Ecdysozoa</taxon>
        <taxon>Arthropoda</taxon>
        <taxon>Hexapoda</taxon>
        <taxon>Insecta</taxon>
        <taxon>Pterygota</taxon>
        <taxon>Neoptera</taxon>
        <taxon>Endopterygota</taxon>
        <taxon>Coleoptera</taxon>
        <taxon>Polyphaga</taxon>
        <taxon>Elateriformia</taxon>
        <taxon>Elateroidea</taxon>
        <taxon>Elateridae</taxon>
        <taxon>Agrypninae</taxon>
        <taxon>Pyrophorini</taxon>
        <taxon>Ignelater</taxon>
    </lineage>
</organism>
<feature type="non-terminal residue" evidence="2">
    <location>
        <position position="1"/>
    </location>
</feature>
<evidence type="ECO:0000313" key="3">
    <source>
        <dbReference type="Proteomes" id="UP000801492"/>
    </source>
</evidence>
<feature type="region of interest" description="Disordered" evidence="1">
    <location>
        <begin position="96"/>
        <end position="134"/>
    </location>
</feature>
<dbReference type="AlphaFoldDB" id="A0A8K0CNC6"/>
<comment type="caution">
    <text evidence="2">The sequence shown here is derived from an EMBL/GenBank/DDBJ whole genome shotgun (WGS) entry which is preliminary data.</text>
</comment>
<sequence>MAQPNQTSNLFLYIVAQLSSSVLNETNLNRIASGTVLKQNLKYYYSQERDLTQLYEELETSKQSHNKSVTQLVENLKNECVTAEVRRNRKENKLFEDENENIRESKDDERNDVQEENIDSKAEVDGVKDDEARPKRNTTLPLHLHDYEVNLGCLALLSSFSPLKRRENKLVGKPDDEEVISNRRVSRAKEDDERKINLQSHMWHIKQWKKLFE</sequence>
<dbReference type="Proteomes" id="UP000801492">
    <property type="component" value="Unassembled WGS sequence"/>
</dbReference>
<dbReference type="EMBL" id="VTPC01082612">
    <property type="protein sequence ID" value="KAF2887613.1"/>
    <property type="molecule type" value="Genomic_DNA"/>
</dbReference>
<protein>
    <submittedName>
        <fullName evidence="2">Uncharacterized protein</fullName>
    </submittedName>
</protein>
<keyword evidence="3" id="KW-1185">Reference proteome</keyword>
<accession>A0A8K0CNC6</accession>
<reference evidence="2" key="1">
    <citation type="submission" date="2019-08" db="EMBL/GenBank/DDBJ databases">
        <title>The genome of the North American firefly Photinus pyralis.</title>
        <authorList>
            <consortium name="Photinus pyralis genome working group"/>
            <person name="Fallon T.R."/>
            <person name="Sander Lower S.E."/>
            <person name="Weng J.-K."/>
        </authorList>
    </citation>
    <scope>NUCLEOTIDE SEQUENCE</scope>
    <source>
        <strain evidence="2">TRF0915ILg1</strain>
        <tissue evidence="2">Whole body</tissue>
    </source>
</reference>
<evidence type="ECO:0000256" key="1">
    <source>
        <dbReference type="SAM" id="MobiDB-lite"/>
    </source>
</evidence>